<dbReference type="InterPro" id="IPR004453">
    <property type="entry name" value="QueG"/>
</dbReference>
<keyword evidence="11" id="KW-1185">Reference proteome</keyword>
<name>A0A5B9PCN6_9BACT</name>
<protein>
    <submittedName>
        <fullName evidence="10">Epoxyqueuosine reductase</fullName>
        <ecNumber evidence="10">1.1.-.-</ecNumber>
    </submittedName>
</protein>
<dbReference type="InterPro" id="IPR016024">
    <property type="entry name" value="ARM-type_fold"/>
</dbReference>
<evidence type="ECO:0000256" key="8">
    <source>
        <dbReference type="ARBA" id="ARBA00023014"/>
    </source>
</evidence>
<keyword evidence="8" id="KW-0411">Iron-sulfur</keyword>
<keyword evidence="3" id="KW-0819">tRNA processing</keyword>
<reference evidence="10 11" key="1">
    <citation type="submission" date="2019-08" db="EMBL/GenBank/DDBJ databases">
        <title>Deep-cultivation of Planctomycetes and their phenomic and genomic characterization uncovers novel biology.</title>
        <authorList>
            <person name="Wiegand S."/>
            <person name="Jogler M."/>
            <person name="Boedeker C."/>
            <person name="Pinto D."/>
            <person name="Vollmers J."/>
            <person name="Rivas-Marin E."/>
            <person name="Kohn T."/>
            <person name="Peeters S.H."/>
            <person name="Heuer A."/>
            <person name="Rast P."/>
            <person name="Oberbeckmann S."/>
            <person name="Bunk B."/>
            <person name="Jeske O."/>
            <person name="Meyerdierks A."/>
            <person name="Storesund J.E."/>
            <person name="Kallscheuer N."/>
            <person name="Luecker S."/>
            <person name="Lage O.M."/>
            <person name="Pohl T."/>
            <person name="Merkel B.J."/>
            <person name="Hornburger P."/>
            <person name="Mueller R.-W."/>
            <person name="Bruemmer F."/>
            <person name="Labrenz M."/>
            <person name="Spormann A.M."/>
            <person name="Op den Camp H."/>
            <person name="Overmann J."/>
            <person name="Amann R."/>
            <person name="Jetten M.S.M."/>
            <person name="Mascher T."/>
            <person name="Medema M.H."/>
            <person name="Devos D.P."/>
            <person name="Kaster A.-K."/>
            <person name="Ovreas L."/>
            <person name="Rohde M."/>
            <person name="Galperin M.Y."/>
            <person name="Jogler C."/>
        </authorList>
    </citation>
    <scope>NUCLEOTIDE SEQUENCE [LARGE SCALE GENOMIC DNA]</scope>
    <source>
        <strain evidence="10 11">FC18</strain>
    </source>
</reference>
<dbReference type="Pfam" id="PF13484">
    <property type="entry name" value="Fer4_16"/>
    <property type="match status" value="1"/>
</dbReference>
<keyword evidence="7" id="KW-0408">Iron</keyword>
<evidence type="ECO:0000256" key="6">
    <source>
        <dbReference type="ARBA" id="ARBA00023002"/>
    </source>
</evidence>
<keyword evidence="6 10" id="KW-0560">Oxidoreductase</keyword>
<keyword evidence="5" id="KW-0671">Queuosine biosynthesis</keyword>
<evidence type="ECO:0000256" key="1">
    <source>
        <dbReference type="ARBA" id="ARBA00022485"/>
    </source>
</evidence>
<dbReference type="SUPFAM" id="SSF46548">
    <property type="entry name" value="alpha-helical ferredoxin"/>
    <property type="match status" value="1"/>
</dbReference>
<evidence type="ECO:0000256" key="2">
    <source>
        <dbReference type="ARBA" id="ARBA00022490"/>
    </source>
</evidence>
<dbReference type="Gene3D" id="3.30.70.20">
    <property type="match status" value="1"/>
</dbReference>
<dbReference type="NCBIfam" id="TIGR00276">
    <property type="entry name" value="tRNA epoxyqueuosine(34) reductase QueG"/>
    <property type="match status" value="1"/>
</dbReference>
<dbReference type="EMBL" id="CP042912">
    <property type="protein sequence ID" value="QEG22306.1"/>
    <property type="molecule type" value="Genomic_DNA"/>
</dbReference>
<sequence length="377" mass="42048">MNTAQLTQSLKQEAKRLGFDFAAVTAALAPDGFSRLDSWVERGFHGEMDYLETRREAYQHPAGVLPAVRSVMMLGMSYHVDVASLPQQPGLGRVARYAWGQGDYHDFLHRKLKQLCRFAREAGDGIAIRGVVDTAPLLEREFAQLAGMGWHAKNTMLINRELGSWFLIAAVLTDAELEIDTPMSTSHCGTCTACLDACPTDAFVEPGTLDATKCISYLTIEHRSPIPIELRSQMGDWILGCDVCQDVCPWNNKAKVSSQEVFQPVEALRPLNLHDLFRMDDDQFRVQFRKTPLWRPKRRGILRNAAITLGNMPSGEGLESLAIGINDDEPLVRGACVWAIGQHLETFGSQAMELLRNRRTIECDADVQTELDLAMQS</sequence>
<keyword evidence="4" id="KW-0479">Metal-binding</keyword>
<keyword evidence="2" id="KW-0963">Cytoplasm</keyword>
<feature type="domain" description="4Fe-4S ferredoxin-type" evidence="9">
    <location>
        <begin position="175"/>
        <end position="208"/>
    </location>
</feature>
<dbReference type="GO" id="GO:0052693">
    <property type="term" value="F:epoxyqueuosine reductase activity"/>
    <property type="evidence" value="ECO:0007669"/>
    <property type="project" value="TreeGrafter"/>
</dbReference>
<organism evidence="10 11">
    <name type="scientific">Mariniblastus fucicola</name>
    <dbReference type="NCBI Taxonomy" id="980251"/>
    <lineage>
        <taxon>Bacteria</taxon>
        <taxon>Pseudomonadati</taxon>
        <taxon>Planctomycetota</taxon>
        <taxon>Planctomycetia</taxon>
        <taxon>Pirellulales</taxon>
        <taxon>Pirellulaceae</taxon>
        <taxon>Mariniblastus</taxon>
    </lineage>
</organism>
<accession>A0A5B9PCN6</accession>
<dbReference type="GO" id="GO:0008616">
    <property type="term" value="P:tRNA queuosine(34) biosynthetic process"/>
    <property type="evidence" value="ECO:0007669"/>
    <property type="project" value="UniProtKB-KW"/>
</dbReference>
<evidence type="ECO:0000313" key="11">
    <source>
        <dbReference type="Proteomes" id="UP000322214"/>
    </source>
</evidence>
<evidence type="ECO:0000256" key="4">
    <source>
        <dbReference type="ARBA" id="ARBA00022723"/>
    </source>
</evidence>
<dbReference type="KEGG" id="mff:MFFC18_21820"/>
<dbReference type="PROSITE" id="PS51379">
    <property type="entry name" value="4FE4S_FER_2"/>
    <property type="match status" value="1"/>
</dbReference>
<dbReference type="Proteomes" id="UP000322214">
    <property type="component" value="Chromosome"/>
</dbReference>
<evidence type="ECO:0000256" key="7">
    <source>
        <dbReference type="ARBA" id="ARBA00023004"/>
    </source>
</evidence>
<evidence type="ECO:0000259" key="9">
    <source>
        <dbReference type="PROSITE" id="PS51379"/>
    </source>
</evidence>
<dbReference type="PANTHER" id="PTHR30002">
    <property type="entry name" value="EPOXYQUEUOSINE REDUCTASE"/>
    <property type="match status" value="1"/>
</dbReference>
<dbReference type="InterPro" id="IPR017896">
    <property type="entry name" value="4Fe4S_Fe-S-bd"/>
</dbReference>
<evidence type="ECO:0000256" key="5">
    <source>
        <dbReference type="ARBA" id="ARBA00022785"/>
    </source>
</evidence>
<dbReference type="RefSeq" id="WP_075081582.1">
    <property type="nucleotide sequence ID" value="NZ_CP042912.1"/>
</dbReference>
<dbReference type="AlphaFoldDB" id="A0A5B9PCN6"/>
<dbReference type="InterPro" id="IPR013542">
    <property type="entry name" value="QueG_DUF1730"/>
</dbReference>
<evidence type="ECO:0000313" key="10">
    <source>
        <dbReference type="EMBL" id="QEG22306.1"/>
    </source>
</evidence>
<dbReference type="PANTHER" id="PTHR30002:SF4">
    <property type="entry name" value="EPOXYQUEUOSINE REDUCTASE"/>
    <property type="match status" value="1"/>
</dbReference>
<dbReference type="STRING" id="980251.GCA_001642875_00126"/>
<dbReference type="Pfam" id="PF08331">
    <property type="entry name" value="QueG_DUF1730"/>
    <property type="match status" value="1"/>
</dbReference>
<dbReference type="EC" id="1.1.-.-" evidence="10"/>
<dbReference type="PROSITE" id="PS00198">
    <property type="entry name" value="4FE4S_FER_1"/>
    <property type="match status" value="1"/>
</dbReference>
<keyword evidence="1" id="KW-0004">4Fe-4S</keyword>
<dbReference type="SUPFAM" id="SSF48371">
    <property type="entry name" value="ARM repeat"/>
    <property type="match status" value="1"/>
</dbReference>
<dbReference type="GO" id="GO:0051539">
    <property type="term" value="F:4 iron, 4 sulfur cluster binding"/>
    <property type="evidence" value="ECO:0007669"/>
    <property type="project" value="UniProtKB-KW"/>
</dbReference>
<dbReference type="OrthoDB" id="9784571at2"/>
<evidence type="ECO:0000256" key="3">
    <source>
        <dbReference type="ARBA" id="ARBA00022694"/>
    </source>
</evidence>
<dbReference type="InterPro" id="IPR017900">
    <property type="entry name" value="4Fe4S_Fe_S_CS"/>
</dbReference>
<dbReference type="GO" id="GO:0046872">
    <property type="term" value="F:metal ion binding"/>
    <property type="evidence" value="ECO:0007669"/>
    <property type="project" value="UniProtKB-KW"/>
</dbReference>
<gene>
    <name evidence="10" type="primary">queG</name>
    <name evidence="10" type="ORF">MFFC18_21820</name>
</gene>
<proteinExistence type="predicted"/>